<proteinExistence type="predicted"/>
<dbReference type="Proteomes" id="UP000308197">
    <property type="component" value="Unassembled WGS sequence"/>
</dbReference>
<evidence type="ECO:0000313" key="2">
    <source>
        <dbReference type="Proteomes" id="UP000308197"/>
    </source>
</evidence>
<dbReference type="STRING" id="1314778.A0A5C3NUX8"/>
<name>A0A5C3NUX8_9APHY</name>
<dbReference type="EMBL" id="ML211656">
    <property type="protein sequence ID" value="TFK81091.1"/>
    <property type="molecule type" value="Genomic_DNA"/>
</dbReference>
<feature type="non-terminal residue" evidence="1">
    <location>
        <position position="284"/>
    </location>
</feature>
<sequence>MIEELHQEFPKHTEDWFYRTILQLPKHKTQERRISNWQAFVALDMEEHNEVPEGVNRDSVTDRNEELSQRWGELSKAEKDALTREKKVELEERRATRQRGVRNVHLGAFHDTRATLASVSGDLQNLTERTGTLCLLFAVRSDSDAYNKPLAFYTDERMCKWIQTATNASLADLSIRAEASAMGGVDGLVANQLERTLMLRARVASLILTKLQHACKRGKPKRMFYGTFDDQITLKHGVVLDGWPIAKFENPSQMTYIEAEIVLHAFENNVSRFRSLTDAEWKEW</sequence>
<dbReference type="InParanoid" id="A0A5C3NUX8"/>
<accession>A0A5C3NUX8</accession>
<dbReference type="AlphaFoldDB" id="A0A5C3NUX8"/>
<gene>
    <name evidence="1" type="ORF">K466DRAFT_502751</name>
</gene>
<evidence type="ECO:0000313" key="1">
    <source>
        <dbReference type="EMBL" id="TFK81091.1"/>
    </source>
</evidence>
<reference evidence="1 2" key="1">
    <citation type="journal article" date="2019" name="Nat. Ecol. Evol.">
        <title>Megaphylogeny resolves global patterns of mushroom evolution.</title>
        <authorList>
            <person name="Varga T."/>
            <person name="Krizsan K."/>
            <person name="Foldi C."/>
            <person name="Dima B."/>
            <person name="Sanchez-Garcia M."/>
            <person name="Sanchez-Ramirez S."/>
            <person name="Szollosi G.J."/>
            <person name="Szarkandi J.G."/>
            <person name="Papp V."/>
            <person name="Albert L."/>
            <person name="Andreopoulos W."/>
            <person name="Angelini C."/>
            <person name="Antonin V."/>
            <person name="Barry K.W."/>
            <person name="Bougher N.L."/>
            <person name="Buchanan P."/>
            <person name="Buyck B."/>
            <person name="Bense V."/>
            <person name="Catcheside P."/>
            <person name="Chovatia M."/>
            <person name="Cooper J."/>
            <person name="Damon W."/>
            <person name="Desjardin D."/>
            <person name="Finy P."/>
            <person name="Geml J."/>
            <person name="Haridas S."/>
            <person name="Hughes K."/>
            <person name="Justo A."/>
            <person name="Karasinski D."/>
            <person name="Kautmanova I."/>
            <person name="Kiss B."/>
            <person name="Kocsube S."/>
            <person name="Kotiranta H."/>
            <person name="LaButti K.M."/>
            <person name="Lechner B.E."/>
            <person name="Liimatainen K."/>
            <person name="Lipzen A."/>
            <person name="Lukacs Z."/>
            <person name="Mihaltcheva S."/>
            <person name="Morgado L.N."/>
            <person name="Niskanen T."/>
            <person name="Noordeloos M.E."/>
            <person name="Ohm R.A."/>
            <person name="Ortiz-Santana B."/>
            <person name="Ovrebo C."/>
            <person name="Racz N."/>
            <person name="Riley R."/>
            <person name="Savchenko A."/>
            <person name="Shiryaev A."/>
            <person name="Soop K."/>
            <person name="Spirin V."/>
            <person name="Szebenyi C."/>
            <person name="Tomsovsky M."/>
            <person name="Tulloss R.E."/>
            <person name="Uehling J."/>
            <person name="Grigoriev I.V."/>
            <person name="Vagvolgyi C."/>
            <person name="Papp T."/>
            <person name="Martin F.M."/>
            <person name="Miettinen O."/>
            <person name="Hibbett D.S."/>
            <person name="Nagy L.G."/>
        </authorList>
    </citation>
    <scope>NUCLEOTIDE SEQUENCE [LARGE SCALE GENOMIC DNA]</scope>
    <source>
        <strain evidence="1 2">HHB13444</strain>
    </source>
</reference>
<keyword evidence="2" id="KW-1185">Reference proteome</keyword>
<organism evidence="1 2">
    <name type="scientific">Polyporus arcularius HHB13444</name>
    <dbReference type="NCBI Taxonomy" id="1314778"/>
    <lineage>
        <taxon>Eukaryota</taxon>
        <taxon>Fungi</taxon>
        <taxon>Dikarya</taxon>
        <taxon>Basidiomycota</taxon>
        <taxon>Agaricomycotina</taxon>
        <taxon>Agaricomycetes</taxon>
        <taxon>Polyporales</taxon>
        <taxon>Polyporaceae</taxon>
        <taxon>Polyporus</taxon>
    </lineage>
</organism>
<protein>
    <submittedName>
        <fullName evidence="1">Uncharacterized protein</fullName>
    </submittedName>
</protein>